<dbReference type="Gene3D" id="3.50.4.10">
    <property type="entry name" value="Hepatocyte Growth Factor"/>
    <property type="match status" value="6"/>
</dbReference>
<keyword evidence="3 20" id="KW-0645">Protease</keyword>
<evidence type="ECO:0000256" key="11">
    <source>
        <dbReference type="ARBA" id="ARBA00023157"/>
    </source>
</evidence>
<evidence type="ECO:0000256" key="13">
    <source>
        <dbReference type="ARBA" id="ARBA00023198"/>
    </source>
</evidence>
<evidence type="ECO:0000256" key="16">
    <source>
        <dbReference type="ARBA" id="ARBA00070607"/>
    </source>
</evidence>
<evidence type="ECO:0000256" key="3">
    <source>
        <dbReference type="ARBA" id="ARBA00022670"/>
    </source>
</evidence>
<reference evidence="23 24" key="1">
    <citation type="journal article" date="2018" name="Nat. Ecol. Evol.">
        <title>Shark genomes provide insights into elasmobranch evolution and the origin of vertebrates.</title>
        <authorList>
            <person name="Hara Y"/>
            <person name="Yamaguchi K"/>
            <person name="Onimaru K"/>
            <person name="Kadota M"/>
            <person name="Koyanagi M"/>
            <person name="Keeley SD"/>
            <person name="Tatsumi K"/>
            <person name="Tanaka K"/>
            <person name="Motone F"/>
            <person name="Kageyama Y"/>
            <person name="Nozu R"/>
            <person name="Adachi N"/>
            <person name="Nishimura O"/>
            <person name="Nakagawa R"/>
            <person name="Tanegashima C"/>
            <person name="Kiyatake I"/>
            <person name="Matsumoto R"/>
            <person name="Murakumo K"/>
            <person name="Nishida K"/>
            <person name="Terakita A"/>
            <person name="Kuratani S"/>
            <person name="Sato K"/>
            <person name="Hyodo S Kuraku.S."/>
        </authorList>
    </citation>
    <scope>NUCLEOTIDE SEQUENCE [LARGE SCALE GENOMIC DNA]</scope>
</reference>
<evidence type="ECO:0000256" key="10">
    <source>
        <dbReference type="ARBA" id="ARBA00023145"/>
    </source>
</evidence>
<feature type="domain" description="Peptidase S1" evidence="21">
    <location>
        <begin position="521"/>
        <end position="756"/>
    </location>
</feature>
<keyword evidence="4" id="KW-0356">Hemostasis</keyword>
<sequence>MTASGKPSGKINLHNVVSGYSLKQCRTQSSCFDSIYDGLDFPGNDIHQSVVEDVPSCQRKCTEEPDCQFFTFVKGEYRNAKQRYICYRKKTERGTPPRINILQNVVSGFSLRECGDNHSGCIRDTVSEVDFPGNDIESVLAPDANYCQKVCTEKSQCQFFTFLTRDWTTDNRSYICYRKKTERGTPPRINILQNVVSGFSLRECGDNHSAAESLRPSERCRAELFEGIDFPGNDITSVLTPDAIFCQKVCTYHPRCLFFTFVKKEWDTDHRRFYCYLKESGTGKPSRKTQLLNVVSGYSLKLCKNLINPCSSSVYEGLDFLGNDFRTVDAENHQDCQKECTEDRHCQFFTYVTQEYQNVIQRQICYLKKSEKGIPPRINILDDVVSGFSLKGCGLIASVCKKALLHDVDFTGNDITSVLAPSVETCQLICTYYPNCLFFTYIKNKWKKDSRRLPIQYHSRCQFFTYKETCDQEPCSCSLQMSRTGLPSRITKSIGEISGFSRRLCTSKEVCGQANHMNLRVFGGNFSFPGEWPWQVSIYFAKWNKFSHSCGGSIIASHWIITAAHCFQRNDDLSNWKVYAGITKLSDITNTTLFYKIEKVIIHEEYNDVTEGYDIALLKLEQVIPFHGYQTPICLPASEENTPVGNICWTTGWGETELGQISHILLKAPVPLLSHKTCQSYYSEYNLTEHMMCAGYEEGKIDTCKGDSGGPLACEQNGNWYLIGITSWGKGCALKGRPGIYTRVAKFQTWVQNKISNDAA</sequence>
<evidence type="ECO:0000256" key="8">
    <source>
        <dbReference type="ARBA" id="ARBA00022825"/>
    </source>
</evidence>
<dbReference type="CDD" id="cd01100">
    <property type="entry name" value="APPLE_Factor_XI_like"/>
    <property type="match status" value="5"/>
</dbReference>
<dbReference type="PANTHER" id="PTHR24252">
    <property type="entry name" value="ACROSIN-RELATED"/>
    <property type="match status" value="1"/>
</dbReference>
<dbReference type="FunFam" id="2.40.10.10:FF:000003">
    <property type="entry name" value="Transmembrane serine protease 3"/>
    <property type="match status" value="1"/>
</dbReference>
<evidence type="ECO:0000256" key="4">
    <source>
        <dbReference type="ARBA" id="ARBA00022696"/>
    </source>
</evidence>
<keyword evidence="9" id="KW-0094">Blood coagulation</keyword>
<comment type="catalytic activity">
    <reaction evidence="14">
        <text>Cleaves selectively Arg-|-Xaa and Lys-|-Xaa bonds, including Lys-|-Arg and Arg-|-Ser bonds in (human) kininogen to release bradykinin.</text>
        <dbReference type="EC" id="3.4.21.34"/>
    </reaction>
</comment>
<keyword evidence="11" id="KW-1015">Disulfide bond</keyword>
<dbReference type="InterPro" id="IPR000177">
    <property type="entry name" value="Apple"/>
</dbReference>
<feature type="domain" description="Apple" evidence="22">
    <location>
        <begin position="220"/>
        <end position="303"/>
    </location>
</feature>
<keyword evidence="6" id="KW-0677">Repeat</keyword>
<keyword evidence="12" id="KW-0325">Glycoprotein</keyword>
<dbReference type="InterPro" id="IPR043504">
    <property type="entry name" value="Peptidase_S1_PA_chymotrypsin"/>
</dbReference>
<dbReference type="Pfam" id="PF00089">
    <property type="entry name" value="Trypsin"/>
    <property type="match status" value="1"/>
</dbReference>
<dbReference type="PANTHER" id="PTHR24252:SF7">
    <property type="entry name" value="HYALIN"/>
    <property type="match status" value="1"/>
</dbReference>
<dbReference type="GO" id="GO:0006508">
    <property type="term" value="P:proteolysis"/>
    <property type="evidence" value="ECO:0007669"/>
    <property type="project" value="UniProtKB-KW"/>
</dbReference>
<organism evidence="23 24">
    <name type="scientific">Scyliorhinus torazame</name>
    <name type="common">Cloudy catshark</name>
    <name type="synonym">Catulus torazame</name>
    <dbReference type="NCBI Taxonomy" id="75743"/>
    <lineage>
        <taxon>Eukaryota</taxon>
        <taxon>Metazoa</taxon>
        <taxon>Chordata</taxon>
        <taxon>Craniata</taxon>
        <taxon>Vertebrata</taxon>
        <taxon>Chondrichthyes</taxon>
        <taxon>Elasmobranchii</taxon>
        <taxon>Galeomorphii</taxon>
        <taxon>Galeoidea</taxon>
        <taxon>Carcharhiniformes</taxon>
        <taxon>Scyliorhinidae</taxon>
        <taxon>Scyliorhinus</taxon>
    </lineage>
</organism>
<dbReference type="PRINTS" id="PR00722">
    <property type="entry name" value="CHYMOTRYPSIN"/>
</dbReference>
<dbReference type="GO" id="GO:0004252">
    <property type="term" value="F:serine-type endopeptidase activity"/>
    <property type="evidence" value="ECO:0007669"/>
    <property type="project" value="UniProtKB-EC"/>
</dbReference>
<gene>
    <name evidence="23" type="ORF">scyTo_0010014</name>
</gene>
<protein>
    <recommendedName>
        <fullName evidence="16">Plasma kallikrein</fullName>
        <ecNumber evidence="15">3.4.21.34</ecNumber>
    </recommendedName>
    <alternativeName>
        <fullName evidence="18">Fletcher factor</fullName>
    </alternativeName>
    <alternativeName>
        <fullName evidence="19">Kininogenin</fullName>
    </alternativeName>
    <alternativeName>
        <fullName evidence="17">Plasma prekallikrein</fullName>
    </alternativeName>
</protein>
<evidence type="ECO:0000256" key="20">
    <source>
        <dbReference type="RuleBase" id="RU363034"/>
    </source>
</evidence>
<evidence type="ECO:0000256" key="9">
    <source>
        <dbReference type="ARBA" id="ARBA00023084"/>
    </source>
</evidence>
<keyword evidence="8 20" id="KW-0720">Serine protease</keyword>
<dbReference type="EC" id="3.4.21.34" evidence="15"/>
<dbReference type="InterPro" id="IPR018114">
    <property type="entry name" value="TRYPSIN_HIS"/>
</dbReference>
<dbReference type="STRING" id="75743.A0A401NY63"/>
<comment type="caution">
    <text evidence="23">The sequence shown here is derived from an EMBL/GenBank/DDBJ whole genome shotgun (WGS) entry which is preliminary data.</text>
</comment>
<evidence type="ECO:0000256" key="18">
    <source>
        <dbReference type="ARBA" id="ARBA00078429"/>
    </source>
</evidence>
<dbReference type="Proteomes" id="UP000288216">
    <property type="component" value="Unassembled WGS sequence"/>
</dbReference>
<keyword evidence="2" id="KW-0964">Secreted</keyword>
<evidence type="ECO:0000256" key="15">
    <source>
        <dbReference type="ARBA" id="ARBA00066728"/>
    </source>
</evidence>
<proteinExistence type="predicted"/>
<dbReference type="CDD" id="cd00190">
    <property type="entry name" value="Tryp_SPc"/>
    <property type="match status" value="1"/>
</dbReference>
<dbReference type="SUPFAM" id="SSF50494">
    <property type="entry name" value="Trypsin-like serine proteases"/>
    <property type="match status" value="1"/>
</dbReference>
<keyword evidence="7 20" id="KW-0378">Hydrolase</keyword>
<comment type="subcellular location">
    <subcellularLocation>
        <location evidence="1">Secreted</location>
    </subcellularLocation>
</comment>
<dbReference type="EMBL" id="BFAA01004235">
    <property type="protein sequence ID" value="GCB65832.1"/>
    <property type="molecule type" value="Genomic_DNA"/>
</dbReference>
<dbReference type="InterPro" id="IPR033116">
    <property type="entry name" value="TRYPSIN_SER"/>
</dbReference>
<evidence type="ECO:0000256" key="17">
    <source>
        <dbReference type="ARBA" id="ARBA00078021"/>
    </source>
</evidence>
<evidence type="ECO:0000259" key="22">
    <source>
        <dbReference type="PROSITE" id="PS50948"/>
    </source>
</evidence>
<dbReference type="Pfam" id="PF14295">
    <property type="entry name" value="PAN_4"/>
    <property type="match status" value="1"/>
</dbReference>
<dbReference type="PROSITE" id="PS50948">
    <property type="entry name" value="PAN"/>
    <property type="match status" value="4"/>
</dbReference>
<keyword evidence="24" id="KW-1185">Reference proteome</keyword>
<dbReference type="OrthoDB" id="9448935at2759"/>
<evidence type="ECO:0000259" key="21">
    <source>
        <dbReference type="PROSITE" id="PS50240"/>
    </source>
</evidence>
<evidence type="ECO:0000256" key="14">
    <source>
        <dbReference type="ARBA" id="ARBA00051953"/>
    </source>
</evidence>
<dbReference type="AlphaFoldDB" id="A0A401NY63"/>
<dbReference type="PROSITE" id="PS00495">
    <property type="entry name" value="APPLE"/>
    <property type="match status" value="1"/>
</dbReference>
<evidence type="ECO:0000256" key="5">
    <source>
        <dbReference type="ARBA" id="ARBA00022729"/>
    </source>
</evidence>
<feature type="domain" description="Apple" evidence="22">
    <location>
        <begin position="31"/>
        <end position="114"/>
    </location>
</feature>
<dbReference type="GO" id="GO:0007596">
    <property type="term" value="P:blood coagulation"/>
    <property type="evidence" value="ECO:0007669"/>
    <property type="project" value="UniProtKB-KW"/>
</dbReference>
<name>A0A401NY63_SCYTO</name>
<dbReference type="Pfam" id="PF00024">
    <property type="entry name" value="PAN_1"/>
    <property type="match status" value="4"/>
</dbReference>
<feature type="domain" description="Apple" evidence="22">
    <location>
        <begin position="121"/>
        <end position="204"/>
    </location>
</feature>
<evidence type="ECO:0000256" key="6">
    <source>
        <dbReference type="ARBA" id="ARBA00022737"/>
    </source>
</evidence>
<dbReference type="InterPro" id="IPR009003">
    <property type="entry name" value="Peptidase_S1_PA"/>
</dbReference>
<evidence type="ECO:0000256" key="2">
    <source>
        <dbReference type="ARBA" id="ARBA00022525"/>
    </source>
</evidence>
<dbReference type="Gene3D" id="2.40.10.10">
    <property type="entry name" value="Trypsin-like serine proteases"/>
    <property type="match status" value="1"/>
</dbReference>
<keyword evidence="10" id="KW-0865">Zymogen</keyword>
<dbReference type="InterPro" id="IPR001254">
    <property type="entry name" value="Trypsin_dom"/>
</dbReference>
<evidence type="ECO:0000313" key="23">
    <source>
        <dbReference type="EMBL" id="GCB65832.1"/>
    </source>
</evidence>
<evidence type="ECO:0000256" key="19">
    <source>
        <dbReference type="ARBA" id="ARBA00082873"/>
    </source>
</evidence>
<dbReference type="SMART" id="SM00223">
    <property type="entry name" value="APPLE"/>
    <property type="match status" value="5"/>
</dbReference>
<dbReference type="OMA" id="QNCRHSV"/>
<dbReference type="GO" id="GO:0006954">
    <property type="term" value="P:inflammatory response"/>
    <property type="evidence" value="ECO:0007669"/>
    <property type="project" value="UniProtKB-KW"/>
</dbReference>
<accession>A0A401NY63</accession>
<keyword evidence="5" id="KW-0732">Signal</keyword>
<dbReference type="SMART" id="SM00020">
    <property type="entry name" value="Tryp_SPc"/>
    <property type="match status" value="1"/>
</dbReference>
<evidence type="ECO:0000256" key="7">
    <source>
        <dbReference type="ARBA" id="ARBA00022801"/>
    </source>
</evidence>
<dbReference type="PROSITE" id="PS00134">
    <property type="entry name" value="TRYPSIN_HIS"/>
    <property type="match status" value="1"/>
</dbReference>
<dbReference type="FunFam" id="3.50.4.10:FF:000001">
    <property type="entry name" value="Coagulation factor XI"/>
    <property type="match status" value="1"/>
</dbReference>
<feature type="domain" description="Apple" evidence="22">
    <location>
        <begin position="310"/>
        <end position="393"/>
    </location>
</feature>
<evidence type="ECO:0000256" key="1">
    <source>
        <dbReference type="ARBA" id="ARBA00004613"/>
    </source>
</evidence>
<dbReference type="InterPro" id="IPR001314">
    <property type="entry name" value="Peptidase_S1A"/>
</dbReference>
<dbReference type="PROSITE" id="PS50240">
    <property type="entry name" value="TRYPSIN_DOM"/>
    <property type="match status" value="1"/>
</dbReference>
<dbReference type="GO" id="GO:0005576">
    <property type="term" value="C:extracellular region"/>
    <property type="evidence" value="ECO:0007669"/>
    <property type="project" value="UniProtKB-SubCell"/>
</dbReference>
<evidence type="ECO:0000313" key="24">
    <source>
        <dbReference type="Proteomes" id="UP000288216"/>
    </source>
</evidence>
<dbReference type="InterPro" id="IPR003609">
    <property type="entry name" value="Pan_app"/>
</dbReference>
<dbReference type="PROSITE" id="PS00135">
    <property type="entry name" value="TRYPSIN_SER"/>
    <property type="match status" value="1"/>
</dbReference>
<evidence type="ECO:0000256" key="12">
    <source>
        <dbReference type="ARBA" id="ARBA00023180"/>
    </source>
</evidence>
<keyword evidence="13" id="KW-0395">Inflammatory response</keyword>
<dbReference type="PRINTS" id="PR00005">
    <property type="entry name" value="APPLEDOMAIN"/>
</dbReference>